<dbReference type="RefSeq" id="WP_288197091.1">
    <property type="nucleotide sequence ID" value="NZ_LT608334.1"/>
</dbReference>
<protein>
    <recommendedName>
        <fullName evidence="2">STAS domain-containing protein</fullName>
    </recommendedName>
</protein>
<reference evidence="1" key="1">
    <citation type="submission" date="2016-08" db="EMBL/GenBank/DDBJ databases">
        <authorList>
            <person name="Seilhamer J.J."/>
        </authorList>
    </citation>
    <scope>NUCLEOTIDE SEQUENCE</scope>
    <source>
        <strain evidence="1">86</strain>
    </source>
</reference>
<evidence type="ECO:0008006" key="2">
    <source>
        <dbReference type="Google" id="ProtNLM"/>
    </source>
</evidence>
<dbReference type="EMBL" id="FMJD01000008">
    <property type="protein sequence ID" value="SCM77128.1"/>
    <property type="molecule type" value="Genomic_DNA"/>
</dbReference>
<sequence length="105" mass="11544">MENSTVIRMHPNLCVPDIRASYSTLVEALDGFSSIQLGIPTDAIVDLSFLQLIEAARLRANEQGKSLSLLEPANGELRRALDRSGLMTAATSADRSFWLHEETTQ</sequence>
<evidence type="ECO:0000313" key="1">
    <source>
        <dbReference type="EMBL" id="SCM77128.1"/>
    </source>
</evidence>
<organism evidence="1">
    <name type="scientific">uncultured Pleomorphomonas sp</name>
    <dbReference type="NCBI Taxonomy" id="442121"/>
    <lineage>
        <taxon>Bacteria</taxon>
        <taxon>Pseudomonadati</taxon>
        <taxon>Pseudomonadota</taxon>
        <taxon>Alphaproteobacteria</taxon>
        <taxon>Hyphomicrobiales</taxon>
        <taxon>Pleomorphomonadaceae</taxon>
        <taxon>Pleomorphomonas</taxon>
        <taxon>environmental samples</taxon>
    </lineage>
</organism>
<dbReference type="AlphaFoldDB" id="A0A212LHZ6"/>
<name>A0A212LHZ6_9HYPH</name>
<proteinExistence type="predicted"/>
<gene>
    <name evidence="1" type="ORF">KL86PLE_40933</name>
</gene>
<accession>A0A212LHZ6</accession>